<dbReference type="PROSITE" id="PS00978">
    <property type="entry name" value="FAD_G3PDH_2"/>
    <property type="match status" value="1"/>
</dbReference>
<dbReference type="InterPro" id="IPR031656">
    <property type="entry name" value="DAO_C"/>
</dbReference>
<dbReference type="eggNOG" id="COG0578">
    <property type="taxonomic scope" value="Bacteria"/>
</dbReference>
<evidence type="ECO:0000313" key="15">
    <source>
        <dbReference type="EMBL" id="ANN18400.1"/>
    </source>
</evidence>
<feature type="compositionally biased region" description="Low complexity" evidence="12">
    <location>
        <begin position="557"/>
        <end position="570"/>
    </location>
</feature>
<dbReference type="GO" id="GO:0004368">
    <property type="term" value="F:glycerol-3-phosphate dehydrogenase (quinone) activity"/>
    <property type="evidence" value="ECO:0007669"/>
    <property type="project" value="UniProtKB-EC"/>
</dbReference>
<evidence type="ECO:0000259" key="13">
    <source>
        <dbReference type="Pfam" id="PF01266"/>
    </source>
</evidence>
<evidence type="ECO:0000256" key="7">
    <source>
        <dbReference type="ARBA" id="ARBA00022798"/>
    </source>
</evidence>
<keyword evidence="8" id="KW-0274">FAD</keyword>
<keyword evidence="5" id="KW-0963">Cytoplasm</keyword>
<dbReference type="PANTHER" id="PTHR11985:SF31">
    <property type="entry name" value="GLYCEROL-3-PHOSPHATE DEHYDROGENASE 2"/>
    <property type="match status" value="1"/>
</dbReference>
<comment type="cofactor">
    <cofactor evidence="1 11">
        <name>FAD</name>
        <dbReference type="ChEBI" id="CHEBI:57692"/>
    </cofactor>
</comment>
<dbReference type="Gene3D" id="1.10.8.870">
    <property type="entry name" value="Alpha-glycerophosphate oxidase, cap domain"/>
    <property type="match status" value="1"/>
</dbReference>
<dbReference type="PROSITE" id="PS00977">
    <property type="entry name" value="FAD_G3PDH_1"/>
    <property type="match status" value="1"/>
</dbReference>
<evidence type="ECO:0000256" key="6">
    <source>
        <dbReference type="ARBA" id="ARBA00022630"/>
    </source>
</evidence>
<dbReference type="InterPro" id="IPR000447">
    <property type="entry name" value="G3P_DH_FAD-dep"/>
</dbReference>
<dbReference type="FunFam" id="1.10.8.870:FF:000003">
    <property type="entry name" value="Glycerol-3-phosphate dehydrogenase"/>
    <property type="match status" value="1"/>
</dbReference>
<accession>A0A193C1W9</accession>
<organism evidence="15 16">
    <name type="scientific">Amycolatopsis orientalis</name>
    <name type="common">Nocardia orientalis</name>
    <dbReference type="NCBI Taxonomy" id="31958"/>
    <lineage>
        <taxon>Bacteria</taxon>
        <taxon>Bacillati</taxon>
        <taxon>Actinomycetota</taxon>
        <taxon>Actinomycetes</taxon>
        <taxon>Pseudonocardiales</taxon>
        <taxon>Pseudonocardiaceae</taxon>
        <taxon>Amycolatopsis</taxon>
    </lineage>
</organism>
<dbReference type="Pfam" id="PF16901">
    <property type="entry name" value="DAO_C"/>
    <property type="match status" value="1"/>
</dbReference>
<evidence type="ECO:0000256" key="4">
    <source>
        <dbReference type="ARBA" id="ARBA00013029"/>
    </source>
</evidence>
<dbReference type="AlphaFoldDB" id="A0A193C1W9"/>
<dbReference type="InterPro" id="IPR006076">
    <property type="entry name" value="FAD-dep_OxRdtase"/>
</dbReference>
<dbReference type="PRINTS" id="PR01001">
    <property type="entry name" value="FADG3PDH"/>
</dbReference>
<comment type="subcellular location">
    <subcellularLocation>
        <location evidence="2">Cytoplasm</location>
    </subcellularLocation>
</comment>
<evidence type="ECO:0000256" key="11">
    <source>
        <dbReference type="RuleBase" id="RU361217"/>
    </source>
</evidence>
<evidence type="ECO:0000259" key="14">
    <source>
        <dbReference type="Pfam" id="PF16901"/>
    </source>
</evidence>
<keyword evidence="9 11" id="KW-0560">Oxidoreductase</keyword>
<comment type="similarity">
    <text evidence="3 11">Belongs to the FAD-dependent glycerol-3-phosphate dehydrogenase family.</text>
</comment>
<name>A0A193C1W9_AMYOR</name>
<evidence type="ECO:0000256" key="9">
    <source>
        <dbReference type="ARBA" id="ARBA00023002"/>
    </source>
</evidence>
<dbReference type="GO" id="GO:0006071">
    <property type="term" value="P:glycerol metabolic process"/>
    <property type="evidence" value="ECO:0007669"/>
    <property type="project" value="UniProtKB-KW"/>
</dbReference>
<evidence type="ECO:0000313" key="16">
    <source>
        <dbReference type="Proteomes" id="UP000093695"/>
    </source>
</evidence>
<evidence type="ECO:0000256" key="1">
    <source>
        <dbReference type="ARBA" id="ARBA00001974"/>
    </source>
</evidence>
<evidence type="ECO:0000256" key="3">
    <source>
        <dbReference type="ARBA" id="ARBA00007330"/>
    </source>
</evidence>
<dbReference type="NCBIfam" id="NF008899">
    <property type="entry name" value="PRK12266.1"/>
    <property type="match status" value="1"/>
</dbReference>
<dbReference type="SUPFAM" id="SSF54373">
    <property type="entry name" value="FAD-linked reductases, C-terminal domain"/>
    <property type="match status" value="1"/>
</dbReference>
<dbReference type="SUPFAM" id="SSF51905">
    <property type="entry name" value="FAD/NAD(P)-binding domain"/>
    <property type="match status" value="1"/>
</dbReference>
<dbReference type="KEGG" id="aori:SD37_24050"/>
<dbReference type="EMBL" id="CP016174">
    <property type="protein sequence ID" value="ANN18400.1"/>
    <property type="molecule type" value="Genomic_DNA"/>
</dbReference>
<reference evidence="15 16" key="1">
    <citation type="journal article" date="2015" name="Genome Announc.">
        <title>Draft Genome Sequence of Norvancomycin-Producing Strain Amycolatopsis orientalis CPCC200066.</title>
        <authorList>
            <person name="Lei X."/>
            <person name="Yuan F."/>
            <person name="Shi Y."/>
            <person name="Li X."/>
            <person name="Wang L."/>
            <person name="Hong B."/>
        </authorList>
    </citation>
    <scope>NUCLEOTIDE SEQUENCE [LARGE SCALE GENOMIC DNA]</scope>
    <source>
        <strain evidence="15 16">B-37</strain>
    </source>
</reference>
<keyword evidence="7" id="KW-0319">Glycerol metabolism</keyword>
<evidence type="ECO:0000256" key="2">
    <source>
        <dbReference type="ARBA" id="ARBA00004496"/>
    </source>
</evidence>
<protein>
    <recommendedName>
        <fullName evidence="4 11">Glycerol-3-phosphate dehydrogenase</fullName>
        <ecNumber evidence="4 11">1.1.5.3</ecNumber>
    </recommendedName>
</protein>
<comment type="catalytic activity">
    <reaction evidence="10 11">
        <text>a quinone + sn-glycerol 3-phosphate = dihydroxyacetone phosphate + a quinol</text>
        <dbReference type="Rhea" id="RHEA:18977"/>
        <dbReference type="ChEBI" id="CHEBI:24646"/>
        <dbReference type="ChEBI" id="CHEBI:57597"/>
        <dbReference type="ChEBI" id="CHEBI:57642"/>
        <dbReference type="ChEBI" id="CHEBI:132124"/>
        <dbReference type="EC" id="1.1.5.3"/>
    </reaction>
</comment>
<dbReference type="RefSeq" id="WP_044854788.1">
    <property type="nucleotide sequence ID" value="NZ_CP016174.1"/>
</dbReference>
<dbReference type="Pfam" id="PF01266">
    <property type="entry name" value="DAO"/>
    <property type="match status" value="1"/>
</dbReference>
<dbReference type="GO" id="GO:0009331">
    <property type="term" value="C:glycerol-3-phosphate dehydrogenase (FAD) complex"/>
    <property type="evidence" value="ECO:0007669"/>
    <property type="project" value="UniProtKB-UniRule"/>
</dbReference>
<evidence type="ECO:0000256" key="10">
    <source>
        <dbReference type="ARBA" id="ARBA00049055"/>
    </source>
</evidence>
<evidence type="ECO:0000256" key="12">
    <source>
        <dbReference type="SAM" id="MobiDB-lite"/>
    </source>
</evidence>
<dbReference type="Gene3D" id="3.50.50.60">
    <property type="entry name" value="FAD/NAD(P)-binding domain"/>
    <property type="match status" value="1"/>
</dbReference>
<sequence>MNRRNRVTPVPLSPVYRAEALRKLAREEIDVLVVGGGVTGAGVALDAASRGLSVALVEARDFAAGTSSRSSKLIHGGLRYLENLDFKLVREALKERGLLLQTLAPHLVRPVKFLVPLKHRVWERGYIGAGVTLYDTLGGARALPRHRHLSKRGAAKVAPGLADDALIGAIQYYDAQVDDARHTMTIARTAAEQGASVLTRARVTSLIRDGERVVGAKVVDRESGAEIEVRAKTVVAATGVWSDDMAEAAGIPAPFTVRASKGIHLVVPREKIDLDTGLILRTEKSVLFVIPWGRHWIVGTTDTEWDLDREHPAASQADVDYVLDHLNAVLRTPITADDIEGVYAGLRPLLAAKATSTTKLSREHAVAHPVPGLVIVAGGKYTTYRVMAADAVDVAVEDLGRPAPSSWTERLPIVGAAGYHELWGARHSLAQRAGLPIGRIEHLLQRYGTAVEDILESISERPELGEPIPGTAEYLKAEVVYAVSHEGALHLEDVLTRRTRISIEERDRGVTAAPVVAELMAPLLGWDSHKREREVTNYLARVEAERSAQIQPDDEAANASRLAAPALLPS</sequence>
<evidence type="ECO:0000256" key="5">
    <source>
        <dbReference type="ARBA" id="ARBA00022490"/>
    </source>
</evidence>
<evidence type="ECO:0000256" key="8">
    <source>
        <dbReference type="ARBA" id="ARBA00022827"/>
    </source>
</evidence>
<keyword evidence="6 11" id="KW-0285">Flavoprotein</keyword>
<dbReference type="Gene3D" id="3.30.9.10">
    <property type="entry name" value="D-Amino Acid Oxidase, subunit A, domain 2"/>
    <property type="match status" value="1"/>
</dbReference>
<dbReference type="PANTHER" id="PTHR11985">
    <property type="entry name" value="GLYCEROL-3-PHOSPHATE DEHYDROGENASE"/>
    <property type="match status" value="1"/>
</dbReference>
<dbReference type="EC" id="1.1.5.3" evidence="4 11"/>
<feature type="domain" description="FAD dependent oxidoreductase" evidence="13">
    <location>
        <begin position="30"/>
        <end position="383"/>
    </location>
</feature>
<feature type="domain" description="Alpha-glycerophosphate oxidase C-terminal" evidence="14">
    <location>
        <begin position="407"/>
        <end position="530"/>
    </location>
</feature>
<keyword evidence="16" id="KW-1185">Reference proteome</keyword>
<feature type="region of interest" description="Disordered" evidence="12">
    <location>
        <begin position="546"/>
        <end position="570"/>
    </location>
</feature>
<dbReference type="InterPro" id="IPR036188">
    <property type="entry name" value="FAD/NAD-bd_sf"/>
</dbReference>
<gene>
    <name evidence="15" type="ORF">SD37_24050</name>
</gene>
<proteinExistence type="inferred from homology"/>
<dbReference type="Proteomes" id="UP000093695">
    <property type="component" value="Chromosome"/>
</dbReference>
<dbReference type="STRING" id="31958.SD37_24050"/>
<dbReference type="GO" id="GO:0046168">
    <property type="term" value="P:glycerol-3-phosphate catabolic process"/>
    <property type="evidence" value="ECO:0007669"/>
    <property type="project" value="TreeGrafter"/>
</dbReference>
<dbReference type="InterPro" id="IPR038299">
    <property type="entry name" value="DAO_C_sf"/>
</dbReference>